<dbReference type="OrthoDB" id="6422at10239"/>
<dbReference type="Proteomes" id="UP000008024">
    <property type="component" value="Segment"/>
</dbReference>
<name>H6WYK1_9CAUD</name>
<keyword evidence="2" id="KW-1185">Reference proteome</keyword>
<evidence type="ECO:0000313" key="2">
    <source>
        <dbReference type="Proteomes" id="UP000008024"/>
    </source>
</evidence>
<sequence>MARLAEQHVIPHFKFNGGVWYCFREFDNEGKYPNYFPVKHAKLYYSVANMEKLVSAYRWWKSIDKENARMTDAMLLRHASAYRFWDLHGRKRFDIVGKSDVFMLNPGSIFTAEYISYVSRRCKNVKGGKSRIAPEMIPALIASGYRRTSNKHHRVTRIDREDWKEVLAVDLEPHDPLGSGMARAHGYGMGDHYRRCYSNDSMVIDSDYLFKLFPGSDEGPDCFVPWCEEI</sequence>
<accession>H6WYK1</accession>
<organism evidence="1 2">
    <name type="scientific">Hafnia phage Enc34</name>
    <dbReference type="NCBI Taxonomy" id="1150990"/>
    <lineage>
        <taxon>Viruses</taxon>
        <taxon>Duplodnaviria</taxon>
        <taxon>Heunggongvirae</taxon>
        <taxon>Uroviricota</taxon>
        <taxon>Caudoviricetes</taxon>
        <taxon>Casjensviridae</taxon>
        <taxon>Enchivirus</taxon>
        <taxon>Enchivirus Enc34</taxon>
    </lineage>
</organism>
<dbReference type="GeneID" id="14014037"/>
<reference evidence="1 2" key="1">
    <citation type="journal article" date="2012" name="J. Virol.">
        <title>Complete Genome Sequence of the Enterobacter cancerogenus Bacteriophage Enc34.</title>
        <authorList>
            <person name="Kazaks A."/>
            <person name="Dislers A."/>
            <person name="Lipowsky G."/>
            <person name="Nikolajeva V."/>
            <person name="Tars K."/>
        </authorList>
    </citation>
    <scope>NUCLEOTIDE SEQUENCE [LARGE SCALE GENOMIC DNA]</scope>
</reference>
<proteinExistence type="predicted"/>
<dbReference type="EMBL" id="JQ340774">
    <property type="protein sequence ID" value="AFB84056.1"/>
    <property type="molecule type" value="Genomic_DNA"/>
</dbReference>
<dbReference type="RefSeq" id="YP_007007044.1">
    <property type="nucleotide sequence ID" value="NC_019524.2"/>
</dbReference>
<protein>
    <submittedName>
        <fullName evidence="1">Uncharacterized protein</fullName>
    </submittedName>
</protein>
<evidence type="ECO:0000313" key="1">
    <source>
        <dbReference type="EMBL" id="AFB84056.1"/>
    </source>
</evidence>
<dbReference type="KEGG" id="vg:14014037"/>